<dbReference type="OrthoDB" id="4540223at2759"/>
<dbReference type="eggNOG" id="KOG0156">
    <property type="taxonomic scope" value="Eukaryota"/>
</dbReference>
<dbReference type="Proteomes" id="UP000027238">
    <property type="component" value="Unassembled WGS sequence"/>
</dbReference>
<dbReference type="PANTHER" id="PTHR47582:SF1">
    <property type="entry name" value="P450, PUTATIVE (EUROFUNG)-RELATED"/>
    <property type="match status" value="1"/>
</dbReference>
<dbReference type="InterPro" id="IPR036396">
    <property type="entry name" value="Cyt_P450_sf"/>
</dbReference>
<gene>
    <name evidence="1" type="ORF">CSUB01_11298</name>
</gene>
<dbReference type="GO" id="GO:0004497">
    <property type="term" value="F:monooxygenase activity"/>
    <property type="evidence" value="ECO:0007669"/>
    <property type="project" value="InterPro"/>
</dbReference>
<proteinExistence type="predicted"/>
<dbReference type="HOGENOM" id="CLU_375522_0_0_1"/>
<keyword evidence="2" id="KW-1185">Reference proteome</keyword>
<dbReference type="PANTHER" id="PTHR47582">
    <property type="entry name" value="P450, PUTATIVE (EUROFUNG)-RELATED"/>
    <property type="match status" value="1"/>
</dbReference>
<sequence length="739" mass="83533">MITSQTSGVHSLSSPSPIIKINVLSLGVYLVKPELTAQLPRIRGLGLGPLALQIFGRSLNLSRDSRRLLAEADPQSREFGPKLSRAFRGEFMPIHKLRLHLAEMDGQIQNDILLLRDGGSILLENWVFNCLTASIGKLFWAGNTGPFGEADFICHLRYIPHSLFLCNIPALNNPFTFMFNKKALKAREFVRERLRVSGTGSRTEPANTTDFLSRVRKLCESHGAGPDTWTDHQLLLISGLGPNLTAAVTWMLSHLLEGDGRLAAIVREEAESFVDKSEGRIDLCHVSEECPLLQATWYEVLRFYGTFTLGRHIRDDGGAVVAGGHLLKRGAFVLAPLRLHHFDRAVWGENAEVFDPRRFLDASGRVDEGRARRLRTFGVFGPLCPGRFVAVHVAMAFVVRLLVEFEIRPVKRPHVVPKGRKDDVGLATPTSNTEVVIMRRENARRIHVHLRDYGKLAGSPYTRQQERRILAFCSHLIFRLVQVAATPAKADRTDSNIMFHGLLKHALLVALTLASHVDAGRVLIGYRVVDEVWRSPFPIAKFLREAAIINRKKRIFREQRYDEWAEFRGGAQTGLGVYLSGRLDAWHSSPYDWQCYVEADEERLDATPKVWIPKWWPNLAWADRIELWDSREDKVQDYVASQLQSSEDKHNALRLSYIALMEPNEQLLIPTSMAQNNALDFYAKCFETVEEVRQHHSSPVNYDSWTKQRGLKAGRPHASSLFRARVGTDAAPQSYIGLR</sequence>
<dbReference type="EMBL" id="JMSE01001613">
    <property type="protein sequence ID" value="KDN59743.1"/>
    <property type="molecule type" value="Genomic_DNA"/>
</dbReference>
<accession>A0A066WS89</accession>
<dbReference type="InterPro" id="IPR001128">
    <property type="entry name" value="Cyt_P450"/>
</dbReference>
<dbReference type="Gene3D" id="1.10.630.10">
    <property type="entry name" value="Cytochrome P450"/>
    <property type="match status" value="1"/>
</dbReference>
<evidence type="ECO:0008006" key="3">
    <source>
        <dbReference type="Google" id="ProtNLM"/>
    </source>
</evidence>
<evidence type="ECO:0000313" key="1">
    <source>
        <dbReference type="EMBL" id="KDN59743.1"/>
    </source>
</evidence>
<dbReference type="SUPFAM" id="SSF48264">
    <property type="entry name" value="Cytochrome P450"/>
    <property type="match status" value="1"/>
</dbReference>
<dbReference type="GO" id="GO:0016705">
    <property type="term" value="F:oxidoreductase activity, acting on paired donors, with incorporation or reduction of molecular oxygen"/>
    <property type="evidence" value="ECO:0007669"/>
    <property type="project" value="InterPro"/>
</dbReference>
<protein>
    <recommendedName>
        <fullName evidence="3">Cytochrome P450</fullName>
    </recommendedName>
</protein>
<dbReference type="GO" id="GO:0020037">
    <property type="term" value="F:heme binding"/>
    <property type="evidence" value="ECO:0007669"/>
    <property type="project" value="InterPro"/>
</dbReference>
<reference evidence="2" key="1">
    <citation type="journal article" date="2014" name="Genome Announc.">
        <title>Draft genome sequence of Colletotrichum sublineola, a destructive pathogen of cultivated sorghum.</title>
        <authorList>
            <person name="Baroncelli R."/>
            <person name="Sanz-Martin J.M."/>
            <person name="Rech G.E."/>
            <person name="Sukno S.A."/>
            <person name="Thon M.R."/>
        </authorList>
    </citation>
    <scope>NUCLEOTIDE SEQUENCE [LARGE SCALE GENOMIC DNA]</scope>
    <source>
        <strain evidence="2">TX430BB</strain>
    </source>
</reference>
<dbReference type="InterPro" id="IPR053007">
    <property type="entry name" value="CYP450_monoxygenase_sec-met"/>
</dbReference>
<dbReference type="InterPro" id="IPR045564">
    <property type="entry name" value="DUF5910"/>
</dbReference>
<dbReference type="Pfam" id="PF00067">
    <property type="entry name" value="p450"/>
    <property type="match status" value="1"/>
</dbReference>
<dbReference type="STRING" id="1173701.A0A066WS89"/>
<name>A0A066WS89_COLSU</name>
<organism evidence="1 2">
    <name type="scientific">Colletotrichum sublineola</name>
    <name type="common">Sorghum anthracnose fungus</name>
    <dbReference type="NCBI Taxonomy" id="1173701"/>
    <lineage>
        <taxon>Eukaryota</taxon>
        <taxon>Fungi</taxon>
        <taxon>Dikarya</taxon>
        <taxon>Ascomycota</taxon>
        <taxon>Pezizomycotina</taxon>
        <taxon>Sordariomycetes</taxon>
        <taxon>Hypocreomycetidae</taxon>
        <taxon>Glomerellales</taxon>
        <taxon>Glomerellaceae</taxon>
        <taxon>Colletotrichum</taxon>
        <taxon>Colletotrichum graminicola species complex</taxon>
    </lineage>
</organism>
<dbReference type="GO" id="GO:0005506">
    <property type="term" value="F:iron ion binding"/>
    <property type="evidence" value="ECO:0007669"/>
    <property type="project" value="InterPro"/>
</dbReference>
<dbReference type="Pfam" id="PF19287">
    <property type="entry name" value="DUF5910"/>
    <property type="match status" value="1"/>
</dbReference>
<comment type="caution">
    <text evidence="1">The sequence shown here is derived from an EMBL/GenBank/DDBJ whole genome shotgun (WGS) entry which is preliminary data.</text>
</comment>
<evidence type="ECO:0000313" key="2">
    <source>
        <dbReference type="Proteomes" id="UP000027238"/>
    </source>
</evidence>
<dbReference type="AlphaFoldDB" id="A0A066WS89"/>